<evidence type="ECO:0000313" key="1">
    <source>
        <dbReference type="EMBL" id="MBS9720163.1"/>
    </source>
</evidence>
<reference evidence="1 2" key="1">
    <citation type="submission" date="2021-03" db="EMBL/GenBank/DDBJ databases">
        <title>Tianweitania aestuarii sp. nov., isolated from a tidal flat.</title>
        <authorList>
            <person name="Park S."/>
            <person name="Yoon J.-H."/>
        </authorList>
    </citation>
    <scope>NUCLEOTIDE SEQUENCE [LARGE SCALE GENOMIC DNA]</scope>
    <source>
        <strain evidence="1 2">BSSL-BM11</strain>
    </source>
</reference>
<organism evidence="1 2">
    <name type="scientific">Tianweitania aestuarii</name>
    <dbReference type="NCBI Taxonomy" id="2814886"/>
    <lineage>
        <taxon>Bacteria</taxon>
        <taxon>Pseudomonadati</taxon>
        <taxon>Pseudomonadota</taxon>
        <taxon>Alphaproteobacteria</taxon>
        <taxon>Hyphomicrobiales</taxon>
        <taxon>Phyllobacteriaceae</taxon>
        <taxon>Tianweitania</taxon>
    </lineage>
</organism>
<comment type="caution">
    <text evidence="1">The sequence shown here is derived from an EMBL/GenBank/DDBJ whole genome shotgun (WGS) entry which is preliminary data.</text>
</comment>
<evidence type="ECO:0000313" key="2">
    <source>
        <dbReference type="Proteomes" id="UP001297272"/>
    </source>
</evidence>
<dbReference type="EMBL" id="JAFMNX010000001">
    <property type="protein sequence ID" value="MBS9720163.1"/>
    <property type="molecule type" value="Genomic_DNA"/>
</dbReference>
<dbReference type="Proteomes" id="UP001297272">
    <property type="component" value="Unassembled WGS sequence"/>
</dbReference>
<gene>
    <name evidence="1" type="ORF">JYU29_05615</name>
</gene>
<sequence>MPVYAKFDAIGLPLGFWPDEIYPDAEDGAPHPAVPADAVRITRQQWQAFVSNSGARRWDDGHVVPYEPPAAPEPPLILFPADLWRRTSDDEAEQIEAAMNAQSARLRNLFRTAQTYQSDDPLWPVLQAAATDLFGEERAAALLAPSI</sequence>
<accession>A0ABS5RSX5</accession>
<protein>
    <submittedName>
        <fullName evidence="1">Uncharacterized protein</fullName>
    </submittedName>
</protein>
<name>A0ABS5RSX5_9HYPH</name>
<dbReference type="RefSeq" id="WP_213983718.1">
    <property type="nucleotide sequence ID" value="NZ_JAFMNX010000001.1"/>
</dbReference>
<keyword evidence="2" id="KW-1185">Reference proteome</keyword>
<proteinExistence type="predicted"/>